<dbReference type="InterPro" id="IPR036661">
    <property type="entry name" value="Luciferase-like_sf"/>
</dbReference>
<evidence type="ECO:0000313" key="5">
    <source>
        <dbReference type="Proteomes" id="UP001501624"/>
    </source>
</evidence>
<dbReference type="InterPro" id="IPR011251">
    <property type="entry name" value="Luciferase-like_dom"/>
</dbReference>
<dbReference type="Pfam" id="PF00296">
    <property type="entry name" value="Bac_luciferase"/>
    <property type="match status" value="1"/>
</dbReference>
<dbReference type="RefSeq" id="WP_272882796.1">
    <property type="nucleotide sequence ID" value="NZ_BAABCM010000007.1"/>
</dbReference>
<keyword evidence="2" id="KW-0503">Monooxygenase</keyword>
<gene>
    <name evidence="4" type="ORF">GCM10022380_52220</name>
</gene>
<feature type="domain" description="Luciferase-like" evidence="3">
    <location>
        <begin position="1"/>
        <end position="267"/>
    </location>
</feature>
<organism evidence="4 5">
    <name type="scientific">Amycolatopsis tucumanensis</name>
    <dbReference type="NCBI Taxonomy" id="401106"/>
    <lineage>
        <taxon>Bacteria</taxon>
        <taxon>Bacillati</taxon>
        <taxon>Actinomycetota</taxon>
        <taxon>Actinomycetes</taxon>
        <taxon>Pseudonocardiales</taxon>
        <taxon>Pseudonocardiaceae</taxon>
        <taxon>Amycolatopsis</taxon>
    </lineage>
</organism>
<reference evidence="5" key="1">
    <citation type="journal article" date="2019" name="Int. J. Syst. Evol. Microbiol.">
        <title>The Global Catalogue of Microorganisms (GCM) 10K type strain sequencing project: providing services to taxonomists for standard genome sequencing and annotation.</title>
        <authorList>
            <consortium name="The Broad Institute Genomics Platform"/>
            <consortium name="The Broad Institute Genome Sequencing Center for Infectious Disease"/>
            <person name="Wu L."/>
            <person name="Ma J."/>
        </authorList>
    </citation>
    <scope>NUCLEOTIDE SEQUENCE [LARGE SCALE GENOMIC DNA]</scope>
    <source>
        <strain evidence="5">JCM 17017</strain>
    </source>
</reference>
<evidence type="ECO:0000313" key="4">
    <source>
        <dbReference type="EMBL" id="GAA3827149.1"/>
    </source>
</evidence>
<sequence>MRFGVLYDLRNPARPDWHRPWSQFYSGAFEHMQEMENVGFDAVSLSEHHGDPDGYNPGLPVTLTAAAHHTSRIRIGTNIIQVPFYHPVLLAEQLAVIDILSGGRLDVGLGQVGPTFNMEFPMLGVNPKFRPSLLDEGIDIMRRCWSSDEPFSYHGKRWHLDEVWINPKPMQKPLPVWVVAAFSAAAMDRVAKRGLNVGGLGGFFQGLTGGQTWQKWLAGWREACVRNGRQPNYAKIHTFGTCYITDDPERAWAKHREGIFEHFHYRRGDVHPYSSLLMDVPPAKPEDIPNWERIFQTPDQAITELRTTYEEGGPDELHLMATRHGMTWEESAGYLRNFAEKVIPAVRDL</sequence>
<evidence type="ECO:0000256" key="2">
    <source>
        <dbReference type="ARBA" id="ARBA00023033"/>
    </source>
</evidence>
<dbReference type="SUPFAM" id="SSF51679">
    <property type="entry name" value="Bacterial luciferase-like"/>
    <property type="match status" value="1"/>
</dbReference>
<dbReference type="Gene3D" id="3.20.20.30">
    <property type="entry name" value="Luciferase-like domain"/>
    <property type="match status" value="1"/>
</dbReference>
<evidence type="ECO:0000259" key="3">
    <source>
        <dbReference type="Pfam" id="PF00296"/>
    </source>
</evidence>
<evidence type="ECO:0000256" key="1">
    <source>
        <dbReference type="ARBA" id="ARBA00023002"/>
    </source>
</evidence>
<dbReference type="EMBL" id="BAABCM010000007">
    <property type="protein sequence ID" value="GAA3827149.1"/>
    <property type="molecule type" value="Genomic_DNA"/>
</dbReference>
<proteinExistence type="predicted"/>
<name>A0ABP7IUB5_9PSEU</name>
<accession>A0ABP7IUB5</accession>
<keyword evidence="5" id="KW-1185">Reference proteome</keyword>
<keyword evidence="1" id="KW-0560">Oxidoreductase</keyword>
<dbReference type="InterPro" id="IPR050766">
    <property type="entry name" value="Bact_Lucif_Oxidored"/>
</dbReference>
<protein>
    <submittedName>
        <fullName evidence="4">LLM class flavin-dependent oxidoreductase</fullName>
    </submittedName>
</protein>
<dbReference type="Proteomes" id="UP001501624">
    <property type="component" value="Unassembled WGS sequence"/>
</dbReference>
<dbReference type="PANTHER" id="PTHR30137:SF8">
    <property type="entry name" value="BLR5498 PROTEIN"/>
    <property type="match status" value="1"/>
</dbReference>
<dbReference type="PANTHER" id="PTHR30137">
    <property type="entry name" value="LUCIFERASE-LIKE MONOOXYGENASE"/>
    <property type="match status" value="1"/>
</dbReference>
<comment type="caution">
    <text evidence="4">The sequence shown here is derived from an EMBL/GenBank/DDBJ whole genome shotgun (WGS) entry which is preliminary data.</text>
</comment>